<evidence type="ECO:0008006" key="6">
    <source>
        <dbReference type="Google" id="ProtNLM"/>
    </source>
</evidence>
<dbReference type="GO" id="GO:0003735">
    <property type="term" value="F:structural constituent of ribosome"/>
    <property type="evidence" value="ECO:0007669"/>
    <property type="project" value="InterPro"/>
</dbReference>
<protein>
    <recommendedName>
        <fullName evidence="6">50S ribosomal protein L32</fullName>
    </recommendedName>
</protein>
<proteinExistence type="inferred from homology"/>
<reference evidence="5" key="1">
    <citation type="journal article" date="2014" name="Front. Microbiol.">
        <title>High frequency of phylogenetically diverse reductive dehalogenase-homologous genes in deep subseafloor sedimentary metagenomes.</title>
        <authorList>
            <person name="Kawai M."/>
            <person name="Futagami T."/>
            <person name="Toyoda A."/>
            <person name="Takaki Y."/>
            <person name="Nishi S."/>
            <person name="Hori S."/>
            <person name="Arai W."/>
            <person name="Tsubouchi T."/>
            <person name="Morono Y."/>
            <person name="Uchiyama I."/>
            <person name="Ito T."/>
            <person name="Fujiyama A."/>
            <person name="Inagaki F."/>
            <person name="Takami H."/>
        </authorList>
    </citation>
    <scope>NUCLEOTIDE SEQUENCE</scope>
    <source>
        <strain evidence="5">Expedition CK06-06</strain>
    </source>
</reference>
<comment type="similarity">
    <text evidence="1">Belongs to the bacterial ribosomal protein bL32 family.</text>
</comment>
<accession>X1K7Q2</accession>
<dbReference type="NCBIfam" id="TIGR01031">
    <property type="entry name" value="rpmF_bact"/>
    <property type="match status" value="1"/>
</dbReference>
<dbReference type="EMBL" id="BARV01010889">
    <property type="protein sequence ID" value="GAI02598.1"/>
    <property type="molecule type" value="Genomic_DNA"/>
</dbReference>
<feature type="region of interest" description="Disordered" evidence="4">
    <location>
        <begin position="39"/>
        <end position="72"/>
    </location>
</feature>
<evidence type="ECO:0000256" key="3">
    <source>
        <dbReference type="ARBA" id="ARBA00023274"/>
    </source>
</evidence>
<name>X1K7Q2_9ZZZZ</name>
<keyword evidence="2" id="KW-0689">Ribosomal protein</keyword>
<evidence type="ECO:0000256" key="2">
    <source>
        <dbReference type="ARBA" id="ARBA00022980"/>
    </source>
</evidence>
<dbReference type="SUPFAM" id="SSF57829">
    <property type="entry name" value="Zn-binding ribosomal proteins"/>
    <property type="match status" value="1"/>
</dbReference>
<comment type="caution">
    <text evidence="5">The sequence shown here is derived from an EMBL/GenBank/DDBJ whole genome shotgun (WGS) entry which is preliminary data.</text>
</comment>
<gene>
    <name evidence="5" type="ORF">S06H3_20897</name>
</gene>
<sequence>TLTKCLKCGQPILPHTVCLNCGYYKGTEVIDVLKKLTKKERKKREKEMKAKEKTAGKEAEEKPLTWEEMSKK</sequence>
<organism evidence="5">
    <name type="scientific">marine sediment metagenome</name>
    <dbReference type="NCBI Taxonomy" id="412755"/>
    <lineage>
        <taxon>unclassified sequences</taxon>
        <taxon>metagenomes</taxon>
        <taxon>ecological metagenomes</taxon>
    </lineage>
</organism>
<dbReference type="InterPro" id="IPR011332">
    <property type="entry name" value="Ribosomal_zn-bd"/>
</dbReference>
<feature type="compositionally biased region" description="Basic and acidic residues" evidence="4">
    <location>
        <begin position="45"/>
        <end position="72"/>
    </location>
</feature>
<feature type="non-terminal residue" evidence="5">
    <location>
        <position position="1"/>
    </location>
</feature>
<dbReference type="Pfam" id="PF01783">
    <property type="entry name" value="Ribosomal_L32p"/>
    <property type="match status" value="1"/>
</dbReference>
<evidence type="ECO:0000256" key="1">
    <source>
        <dbReference type="ARBA" id="ARBA00008560"/>
    </source>
</evidence>
<evidence type="ECO:0000256" key="4">
    <source>
        <dbReference type="SAM" id="MobiDB-lite"/>
    </source>
</evidence>
<dbReference type="InterPro" id="IPR002677">
    <property type="entry name" value="Ribosomal_bL32"/>
</dbReference>
<dbReference type="GO" id="GO:0015934">
    <property type="term" value="C:large ribosomal subunit"/>
    <property type="evidence" value="ECO:0007669"/>
    <property type="project" value="InterPro"/>
</dbReference>
<evidence type="ECO:0000313" key="5">
    <source>
        <dbReference type="EMBL" id="GAI02598.1"/>
    </source>
</evidence>
<dbReference type="AlphaFoldDB" id="X1K7Q2"/>
<dbReference type="GO" id="GO:0006412">
    <property type="term" value="P:translation"/>
    <property type="evidence" value="ECO:0007669"/>
    <property type="project" value="InterPro"/>
</dbReference>
<keyword evidence="3" id="KW-0687">Ribonucleoprotein</keyword>